<dbReference type="Proteomes" id="UP001487740">
    <property type="component" value="Unassembled WGS sequence"/>
</dbReference>
<dbReference type="GO" id="GO:0005980">
    <property type="term" value="P:glycogen catabolic process"/>
    <property type="evidence" value="ECO:0007669"/>
    <property type="project" value="InterPro"/>
</dbReference>
<dbReference type="GO" id="GO:0004134">
    <property type="term" value="F:4-alpha-glucanotransferase activity"/>
    <property type="evidence" value="ECO:0007669"/>
    <property type="project" value="InterPro"/>
</dbReference>
<accession>A0AAW0UT59</accession>
<evidence type="ECO:0000313" key="4">
    <source>
        <dbReference type="Proteomes" id="UP001487740"/>
    </source>
</evidence>
<dbReference type="InterPro" id="IPR032792">
    <property type="entry name" value="AGL_glucanoTrfase"/>
</dbReference>
<dbReference type="AlphaFoldDB" id="A0AAW0UT59"/>
<feature type="domain" description="Glycogen debranching enzyme glucanotransferase" evidence="2">
    <location>
        <begin position="196"/>
        <end position="642"/>
    </location>
</feature>
<evidence type="ECO:0000259" key="1">
    <source>
        <dbReference type="Pfam" id="PF14699"/>
    </source>
</evidence>
<name>A0AAW0UT59_SCYPA</name>
<dbReference type="Pfam" id="PF14701">
    <property type="entry name" value="hDGE_amylase"/>
    <property type="match status" value="1"/>
</dbReference>
<dbReference type="InterPro" id="IPR010401">
    <property type="entry name" value="AGL/Gdb1"/>
</dbReference>
<dbReference type="Pfam" id="PF14699">
    <property type="entry name" value="hGDE_N"/>
    <property type="match status" value="1"/>
</dbReference>
<dbReference type="FunFam" id="3.20.20.80:FF:000070">
    <property type="entry name" value="GDB1p Glycogen debranching enzyme"/>
    <property type="match status" value="1"/>
</dbReference>
<dbReference type="PANTHER" id="PTHR10569">
    <property type="entry name" value="GLYCOGEN DEBRANCHING ENZYME"/>
    <property type="match status" value="1"/>
</dbReference>
<evidence type="ECO:0000313" key="3">
    <source>
        <dbReference type="EMBL" id="KAK8402201.1"/>
    </source>
</evidence>
<dbReference type="CDD" id="cd11327">
    <property type="entry name" value="AmyAc_Glg_debranch_2"/>
    <property type="match status" value="1"/>
</dbReference>
<dbReference type="Gene3D" id="3.20.20.80">
    <property type="entry name" value="Glycosidases"/>
    <property type="match status" value="2"/>
</dbReference>
<evidence type="ECO:0000259" key="2">
    <source>
        <dbReference type="Pfam" id="PF14701"/>
    </source>
</evidence>
<dbReference type="InterPro" id="IPR017853">
    <property type="entry name" value="GH"/>
</dbReference>
<dbReference type="EMBL" id="JARAKH010000008">
    <property type="protein sequence ID" value="KAK8402201.1"/>
    <property type="molecule type" value="Genomic_DNA"/>
</dbReference>
<keyword evidence="4" id="KW-1185">Reference proteome</keyword>
<reference evidence="3 4" key="1">
    <citation type="submission" date="2023-03" db="EMBL/GenBank/DDBJ databases">
        <title>High-quality genome of Scylla paramamosain provides insights in environmental adaptation.</title>
        <authorList>
            <person name="Zhang L."/>
        </authorList>
    </citation>
    <scope>NUCLEOTIDE SEQUENCE [LARGE SCALE GENOMIC DNA]</scope>
    <source>
        <strain evidence="3">LZ_2023a</strain>
        <tissue evidence="3">Muscle</tissue>
    </source>
</reference>
<feature type="domain" description="Eukaryotic glycogen debranching enzyme N-terminal" evidence="1">
    <location>
        <begin position="101"/>
        <end position="191"/>
    </location>
</feature>
<sequence>MTAALASIFASADLHRKLTNFFKMGVHDDGVVTQEPQTQQVRAPAPTAAAPTPTTKVSSTVAAAQGEGPSHQQAQVRVLTLNHKDHLDSTLFRLQKGWILQLRPGPTLLGRQVSVFTNHPERPEDGFTRTKYRHLQWKSDSHNKGDDTALYVEVTLVMAGSFHYYFTYDDSENKDKAQGSGFFLVDPTLIVGTNEVLQQDCVQCQTVLSKNLGPLPDWEQRLQVAHESGYNMIHFTPIQELGDSNSSYSLKDQHKLNIEFQIPDNEFTFDDVEVLIKKMKQEWKMLSLTDIVLNHTANETPWLQEHPESTYNCNNSPHLRPAYLLDRVLHHMTLEVMDGKWKDRGIPVAIKEEKHIEAVKNALHNYFLPQVKLHEFYTVDIEKMVEEFRRRISCTVPSIKTSAEEVSKNKLVIKQDPQYGRTCTIDMDIAVRLYNLPNESKEKIPQGSGPEASDEADRVVRCCSEFRRHLEHLNEQRASEIQAHLIKAVSCCLGTIRYQRLQPDGPKIAAVSKDNPLVPPYFTHYGKDTTLEEEEALMFGPKASFLMAHNGWVMGDDPLKNFAREESYVYLRRELVAWGDSVKLRYGNEPKDSPYLWDLMRRYCEYTARIFHGIRLDNCHSTPIHVAEYMLDAARKVRPDLYVIAELFTNSDLTDNIFINRLGINSLIREAMSAPDSHEEGRLV</sequence>
<protein>
    <recommendedName>
        <fullName evidence="5">Glycogen debranching enzyme</fullName>
    </recommendedName>
</protein>
<dbReference type="GO" id="GO:0004135">
    <property type="term" value="F:amylo-alpha-1,6-glucosidase activity"/>
    <property type="evidence" value="ECO:0007669"/>
    <property type="project" value="InterPro"/>
</dbReference>
<evidence type="ECO:0008006" key="5">
    <source>
        <dbReference type="Google" id="ProtNLM"/>
    </source>
</evidence>
<organism evidence="3 4">
    <name type="scientific">Scylla paramamosain</name>
    <name type="common">Mud crab</name>
    <dbReference type="NCBI Taxonomy" id="85552"/>
    <lineage>
        <taxon>Eukaryota</taxon>
        <taxon>Metazoa</taxon>
        <taxon>Ecdysozoa</taxon>
        <taxon>Arthropoda</taxon>
        <taxon>Crustacea</taxon>
        <taxon>Multicrustacea</taxon>
        <taxon>Malacostraca</taxon>
        <taxon>Eumalacostraca</taxon>
        <taxon>Eucarida</taxon>
        <taxon>Decapoda</taxon>
        <taxon>Pleocyemata</taxon>
        <taxon>Brachyura</taxon>
        <taxon>Eubrachyura</taxon>
        <taxon>Portunoidea</taxon>
        <taxon>Portunidae</taxon>
        <taxon>Portuninae</taxon>
        <taxon>Scylla</taxon>
    </lineage>
</organism>
<dbReference type="SUPFAM" id="SSF51445">
    <property type="entry name" value="(Trans)glycosidases"/>
    <property type="match status" value="1"/>
</dbReference>
<proteinExistence type="predicted"/>
<comment type="caution">
    <text evidence="3">The sequence shown here is derived from an EMBL/GenBank/DDBJ whole genome shotgun (WGS) entry which is preliminary data.</text>
</comment>
<gene>
    <name evidence="3" type="ORF">O3P69_001356</name>
</gene>
<dbReference type="PANTHER" id="PTHR10569:SF2">
    <property type="entry name" value="GLYCOGEN DEBRANCHING ENZYME"/>
    <property type="match status" value="1"/>
</dbReference>
<dbReference type="InterPro" id="IPR029436">
    <property type="entry name" value="AGL_euk_N"/>
</dbReference>